<sequence>MLDCQSVNPMSFVMTPLIPSIPLDDMFKSNGSSCASALNSVQSDSNSASATMLPAPSLPSFIPSPIQDSLPSIDKYKADICLPFSFLFFFSPFYFCPYFCFVLFFFFIVFLLLLFSCYFIFRDVHTRAQDMPWWLNYCSKLSCDQCFSKNLSKYLSIYAQDEIRFTNFIRIVRNKFWLVLLDFKNYLFFILLYLSGKGFIVCLKKNSLQSLNKCPKLKHMNQENPVKLIYSCKRYTNKKKLQIVCNGTVFPNVKYFKQLKTNNFKPFPDHKFPLLAVVVMQKTENDMVENSNIINGERDKCLKNFVDFGAFMTKKLISQNKPSPSDQNVSANACSDNNKQLTNDTDDYTFVDVIDPMSGQCLNGTPGPSIYDEVEGGQRLLKFKVTKIRCCGVLNHPDWGSHMYPATIFTNACVDVVKAHILQFLDSFQTSDSIKSSA</sequence>
<dbReference type="EMBL" id="ASPP01023934">
    <property type="protein sequence ID" value="ETO09728.1"/>
    <property type="molecule type" value="Genomic_DNA"/>
</dbReference>
<feature type="transmembrane region" description="Helical" evidence="1">
    <location>
        <begin position="176"/>
        <end position="196"/>
    </location>
</feature>
<organism evidence="2 3">
    <name type="scientific">Reticulomyxa filosa</name>
    <dbReference type="NCBI Taxonomy" id="46433"/>
    <lineage>
        <taxon>Eukaryota</taxon>
        <taxon>Sar</taxon>
        <taxon>Rhizaria</taxon>
        <taxon>Retaria</taxon>
        <taxon>Foraminifera</taxon>
        <taxon>Monothalamids</taxon>
        <taxon>Reticulomyxidae</taxon>
        <taxon>Reticulomyxa</taxon>
    </lineage>
</organism>
<protein>
    <submittedName>
        <fullName evidence="2">Uncharacterized protein</fullName>
    </submittedName>
</protein>
<keyword evidence="3" id="KW-1185">Reference proteome</keyword>
<comment type="caution">
    <text evidence="2">The sequence shown here is derived from an EMBL/GenBank/DDBJ whole genome shotgun (WGS) entry which is preliminary data.</text>
</comment>
<gene>
    <name evidence="2" type="ORF">RFI_27649</name>
</gene>
<name>X6M6W0_RETFI</name>
<keyword evidence="1" id="KW-1133">Transmembrane helix</keyword>
<dbReference type="OrthoDB" id="10263782at2759"/>
<keyword evidence="1" id="KW-0472">Membrane</keyword>
<accession>X6M6W0</accession>
<evidence type="ECO:0000313" key="3">
    <source>
        <dbReference type="Proteomes" id="UP000023152"/>
    </source>
</evidence>
<dbReference type="AlphaFoldDB" id="X6M6W0"/>
<dbReference type="PANTHER" id="PTHR13192:SF3">
    <property type="entry name" value="COBALAMIN TRAFFICKING PROTEIN CBLD"/>
    <property type="match status" value="1"/>
</dbReference>
<feature type="transmembrane region" description="Helical" evidence="1">
    <location>
        <begin position="101"/>
        <end position="121"/>
    </location>
</feature>
<dbReference type="InterPro" id="IPR019362">
    <property type="entry name" value="MMADHC"/>
</dbReference>
<dbReference type="Pfam" id="PF10229">
    <property type="entry name" value="MMADHC"/>
    <property type="match status" value="1"/>
</dbReference>
<dbReference type="GO" id="GO:0009235">
    <property type="term" value="P:cobalamin metabolic process"/>
    <property type="evidence" value="ECO:0007669"/>
    <property type="project" value="InterPro"/>
</dbReference>
<evidence type="ECO:0000313" key="2">
    <source>
        <dbReference type="EMBL" id="ETO09728.1"/>
    </source>
</evidence>
<dbReference type="PANTHER" id="PTHR13192">
    <property type="entry name" value="MY011 PROTEIN"/>
    <property type="match status" value="1"/>
</dbReference>
<dbReference type="Proteomes" id="UP000023152">
    <property type="component" value="Unassembled WGS sequence"/>
</dbReference>
<proteinExistence type="predicted"/>
<reference evidence="2 3" key="1">
    <citation type="journal article" date="2013" name="Curr. Biol.">
        <title>The Genome of the Foraminiferan Reticulomyxa filosa.</title>
        <authorList>
            <person name="Glockner G."/>
            <person name="Hulsmann N."/>
            <person name="Schleicher M."/>
            <person name="Noegel A.A."/>
            <person name="Eichinger L."/>
            <person name="Gallinger C."/>
            <person name="Pawlowski J."/>
            <person name="Sierra R."/>
            <person name="Euteneuer U."/>
            <person name="Pillet L."/>
            <person name="Moustafa A."/>
            <person name="Platzer M."/>
            <person name="Groth M."/>
            <person name="Szafranski K."/>
            <person name="Schliwa M."/>
        </authorList>
    </citation>
    <scope>NUCLEOTIDE SEQUENCE [LARGE SCALE GENOMIC DNA]</scope>
</reference>
<evidence type="ECO:0000256" key="1">
    <source>
        <dbReference type="SAM" id="Phobius"/>
    </source>
</evidence>
<keyword evidence="1" id="KW-0812">Transmembrane</keyword>